<comment type="similarity">
    <text evidence="2">Belongs to the acyl-CoA dehydrogenase family.</text>
</comment>
<organism evidence="8 9">
    <name type="scientific">Solimonas terrae</name>
    <dbReference type="NCBI Taxonomy" id="1396819"/>
    <lineage>
        <taxon>Bacteria</taxon>
        <taxon>Pseudomonadati</taxon>
        <taxon>Pseudomonadota</taxon>
        <taxon>Gammaproteobacteria</taxon>
        <taxon>Nevskiales</taxon>
        <taxon>Nevskiaceae</taxon>
        <taxon>Solimonas</taxon>
    </lineage>
</organism>
<feature type="domain" description="Acyl-CoA dehydrogenase/oxidase N-terminal" evidence="7">
    <location>
        <begin position="9"/>
        <end position="114"/>
    </location>
</feature>
<dbReference type="InterPro" id="IPR046373">
    <property type="entry name" value="Acyl-CoA_Oxase/DH_mid-dom_sf"/>
</dbReference>
<dbReference type="InterPro" id="IPR037069">
    <property type="entry name" value="AcylCoA_DH/ox_N_sf"/>
</dbReference>
<name>A0A6M2BPV4_9GAMM</name>
<keyword evidence="3" id="KW-0285">Flavoprotein</keyword>
<sequence>MNAIDMQADIEMFADSVRTWISDHAALSAQRTRGGNADRQRWHAMAALGWGGLTIGAEYGGAGLGLPGLCAAMTALGRELLGAPLLSTAVSKSLFENAASAEQRAIWLPRLRDGAVVALAIDESARHEPQRIATMASTDRQGWRLDGRKTMVIDAGLADAVVVVAGMTGEASRIGLFLVPADAPTRNPRHTIDERDYADLHFDGLRVAASALLGGAPVDREVLDDALDVARIGLAAEMLGVGARALDLIVDHLCTRRQFGRAIGEFQALQHRAAIIKVDLELAGSALAAAVVADRRERPAHASLAKAMAGEALHRASVEIVQMHGGMGMSDEHVAGLFLKRARVAEALYGNRSFHAGRWAGLHGY</sequence>
<dbReference type="InterPro" id="IPR036250">
    <property type="entry name" value="AcylCo_DH-like_C"/>
</dbReference>
<dbReference type="GO" id="GO:0050660">
    <property type="term" value="F:flavin adenine dinucleotide binding"/>
    <property type="evidence" value="ECO:0007669"/>
    <property type="project" value="InterPro"/>
</dbReference>
<dbReference type="PANTHER" id="PTHR43884">
    <property type="entry name" value="ACYL-COA DEHYDROGENASE"/>
    <property type="match status" value="1"/>
</dbReference>
<dbReference type="InterPro" id="IPR009075">
    <property type="entry name" value="AcylCo_DH/oxidase_C"/>
</dbReference>
<comment type="caution">
    <text evidence="8">The sequence shown here is derived from an EMBL/GenBank/DDBJ whole genome shotgun (WGS) entry which is preliminary data.</text>
</comment>
<evidence type="ECO:0000256" key="3">
    <source>
        <dbReference type="ARBA" id="ARBA00022630"/>
    </source>
</evidence>
<evidence type="ECO:0000256" key="2">
    <source>
        <dbReference type="ARBA" id="ARBA00009347"/>
    </source>
</evidence>
<dbReference type="PANTHER" id="PTHR43884:SF20">
    <property type="entry name" value="ACYL-COA DEHYDROGENASE FADE28"/>
    <property type="match status" value="1"/>
</dbReference>
<dbReference type="Gene3D" id="1.10.540.10">
    <property type="entry name" value="Acyl-CoA dehydrogenase/oxidase, N-terminal domain"/>
    <property type="match status" value="1"/>
</dbReference>
<dbReference type="Proteomes" id="UP000472676">
    <property type="component" value="Unassembled WGS sequence"/>
</dbReference>
<dbReference type="RefSeq" id="WP_166253430.1">
    <property type="nucleotide sequence ID" value="NZ_JAAMOW010000003.1"/>
</dbReference>
<keyword evidence="9" id="KW-1185">Reference proteome</keyword>
<protein>
    <submittedName>
        <fullName evidence="8">Acyl-CoA dehydrogenase family protein</fullName>
    </submittedName>
</protein>
<feature type="domain" description="Acyl-CoA dehydrogenase/oxidase C-terminal" evidence="6">
    <location>
        <begin position="223"/>
        <end position="352"/>
    </location>
</feature>
<keyword evidence="5" id="KW-0560">Oxidoreductase</keyword>
<evidence type="ECO:0000259" key="6">
    <source>
        <dbReference type="Pfam" id="PF00441"/>
    </source>
</evidence>
<evidence type="ECO:0000313" key="9">
    <source>
        <dbReference type="Proteomes" id="UP000472676"/>
    </source>
</evidence>
<dbReference type="Pfam" id="PF00441">
    <property type="entry name" value="Acyl-CoA_dh_1"/>
    <property type="match status" value="1"/>
</dbReference>
<accession>A0A6M2BPV4</accession>
<dbReference type="SUPFAM" id="SSF47203">
    <property type="entry name" value="Acyl-CoA dehydrogenase C-terminal domain-like"/>
    <property type="match status" value="1"/>
</dbReference>
<dbReference type="GO" id="GO:0003995">
    <property type="term" value="F:acyl-CoA dehydrogenase activity"/>
    <property type="evidence" value="ECO:0007669"/>
    <property type="project" value="TreeGrafter"/>
</dbReference>
<dbReference type="InterPro" id="IPR009100">
    <property type="entry name" value="AcylCoA_DH/oxidase_NM_dom_sf"/>
</dbReference>
<evidence type="ECO:0000256" key="1">
    <source>
        <dbReference type="ARBA" id="ARBA00001974"/>
    </source>
</evidence>
<evidence type="ECO:0000259" key="7">
    <source>
        <dbReference type="Pfam" id="PF02771"/>
    </source>
</evidence>
<dbReference type="AlphaFoldDB" id="A0A6M2BPV4"/>
<gene>
    <name evidence="8" type="ORF">G7Y85_06060</name>
</gene>
<dbReference type="CDD" id="cd00567">
    <property type="entry name" value="ACAD"/>
    <property type="match status" value="1"/>
</dbReference>
<reference evidence="8 9" key="1">
    <citation type="journal article" date="2014" name="Int. J. Syst. Evol. Microbiol.">
        <title>Solimonas terrae sp. nov., isolated from soil.</title>
        <authorList>
            <person name="Kim S.J."/>
            <person name="Moon J.Y."/>
            <person name="Weon H.Y."/>
            <person name="Ahn J.H."/>
            <person name="Chen W.M."/>
            <person name="Kwon S.W."/>
        </authorList>
    </citation>
    <scope>NUCLEOTIDE SEQUENCE [LARGE SCALE GENOMIC DNA]</scope>
    <source>
        <strain evidence="8 9">KIS83-12</strain>
    </source>
</reference>
<evidence type="ECO:0000256" key="4">
    <source>
        <dbReference type="ARBA" id="ARBA00022827"/>
    </source>
</evidence>
<proteinExistence type="inferred from homology"/>
<evidence type="ECO:0000313" key="8">
    <source>
        <dbReference type="EMBL" id="NGY04320.1"/>
    </source>
</evidence>
<dbReference type="InterPro" id="IPR013786">
    <property type="entry name" value="AcylCoA_DH/ox_N"/>
</dbReference>
<keyword evidence="4" id="KW-0274">FAD</keyword>
<dbReference type="Gene3D" id="2.40.110.10">
    <property type="entry name" value="Butyryl-CoA Dehydrogenase, subunit A, domain 2"/>
    <property type="match status" value="1"/>
</dbReference>
<dbReference type="Pfam" id="PF02771">
    <property type="entry name" value="Acyl-CoA_dh_N"/>
    <property type="match status" value="1"/>
</dbReference>
<dbReference type="Gene3D" id="1.20.140.10">
    <property type="entry name" value="Butyryl-CoA Dehydrogenase, subunit A, domain 3"/>
    <property type="match status" value="1"/>
</dbReference>
<comment type="cofactor">
    <cofactor evidence="1">
        <name>FAD</name>
        <dbReference type="ChEBI" id="CHEBI:57692"/>
    </cofactor>
</comment>
<evidence type="ECO:0000256" key="5">
    <source>
        <dbReference type="ARBA" id="ARBA00023002"/>
    </source>
</evidence>
<dbReference type="SUPFAM" id="SSF56645">
    <property type="entry name" value="Acyl-CoA dehydrogenase NM domain-like"/>
    <property type="match status" value="1"/>
</dbReference>
<dbReference type="EMBL" id="JAAMOW010000003">
    <property type="protein sequence ID" value="NGY04320.1"/>
    <property type="molecule type" value="Genomic_DNA"/>
</dbReference>